<evidence type="ECO:0000256" key="1">
    <source>
        <dbReference type="ARBA" id="ARBA00004651"/>
    </source>
</evidence>
<keyword evidence="4 6" id="KW-1133">Transmembrane helix</keyword>
<dbReference type="EMBL" id="HBIU01038275">
    <property type="protein sequence ID" value="CAE0638727.1"/>
    <property type="molecule type" value="Transcribed_RNA"/>
</dbReference>
<evidence type="ECO:0000256" key="2">
    <source>
        <dbReference type="ARBA" id="ARBA00022475"/>
    </source>
</evidence>
<feature type="transmembrane region" description="Helical" evidence="6">
    <location>
        <begin position="157"/>
        <end position="175"/>
    </location>
</feature>
<sequence length="353" mass="38824">MASPLLRFGGRSSGLATVVQQRMPVPRAGNLKRSAVKFPSQVVAPATFKPIAPHQSVAHRPQVIFSAPPKPFSVKGAAKLSTRAAVELPCNSAQLLRGIHYVGTVAFAYNGATIAGSAGMHMLGCVIVGTINALGGGTLRDIMTGNTPVFWMRMPQFLKISLVTTAITFLLWPELHDRGLGLDKNSLFMILLDTCGVGAIAIVGAQNGFQLGLRPGICVMLGCISASFGGMVRDILCDQPPRILYNHSHLYASISIFTASSYVLSKVVFNAAPKVRIFTGLAVSFVTRLACWKFNIALPCWTYSTVDRMHIPFSRDDLEFWREFDQEHWEDRLSFEDHHHDYTHFHHWHGNHA</sequence>
<proteinExistence type="predicted"/>
<dbReference type="PANTHER" id="PTHR30506">
    <property type="entry name" value="INNER MEMBRANE PROTEIN"/>
    <property type="match status" value="1"/>
</dbReference>
<comment type="subcellular location">
    <subcellularLocation>
        <location evidence="1">Cell membrane</location>
        <topology evidence="1">Multi-pass membrane protein</topology>
    </subcellularLocation>
</comment>
<keyword evidence="3 6" id="KW-0812">Transmembrane</keyword>
<name>A0A6V1KF69_HETAK</name>
<gene>
    <name evidence="8" type="ORF">HAKA00212_LOCUS17511</name>
    <name evidence="9" type="ORF">HAKA00212_LOCUS17512</name>
</gene>
<evidence type="ECO:0000256" key="3">
    <source>
        <dbReference type="ARBA" id="ARBA00022692"/>
    </source>
</evidence>
<dbReference type="AlphaFoldDB" id="A0A6V1KF69"/>
<evidence type="ECO:0000256" key="5">
    <source>
        <dbReference type="ARBA" id="ARBA00023136"/>
    </source>
</evidence>
<dbReference type="InterPro" id="IPR005115">
    <property type="entry name" value="Gly_transporter"/>
</dbReference>
<feature type="transmembrane region" description="Helical" evidence="6">
    <location>
        <begin position="217"/>
        <end position="236"/>
    </location>
</feature>
<organism evidence="8">
    <name type="scientific">Heterosigma akashiwo</name>
    <name type="common">Chromophytic alga</name>
    <name type="synonym">Heterosigma carterae</name>
    <dbReference type="NCBI Taxonomy" id="2829"/>
    <lineage>
        <taxon>Eukaryota</taxon>
        <taxon>Sar</taxon>
        <taxon>Stramenopiles</taxon>
        <taxon>Ochrophyta</taxon>
        <taxon>Raphidophyceae</taxon>
        <taxon>Chattonellales</taxon>
        <taxon>Chattonellaceae</taxon>
        <taxon>Heterosigma</taxon>
    </lineage>
</organism>
<dbReference type="Pfam" id="PF03458">
    <property type="entry name" value="Gly_transporter"/>
    <property type="match status" value="2"/>
</dbReference>
<protein>
    <recommendedName>
        <fullName evidence="7">Glycine transporter domain-containing protein</fullName>
    </recommendedName>
</protein>
<evidence type="ECO:0000313" key="8">
    <source>
        <dbReference type="EMBL" id="CAE0638726.1"/>
    </source>
</evidence>
<feature type="transmembrane region" description="Helical" evidence="6">
    <location>
        <begin position="248"/>
        <end position="269"/>
    </location>
</feature>
<evidence type="ECO:0000256" key="6">
    <source>
        <dbReference type="SAM" id="Phobius"/>
    </source>
</evidence>
<reference evidence="8" key="1">
    <citation type="submission" date="2021-01" db="EMBL/GenBank/DDBJ databases">
        <authorList>
            <person name="Corre E."/>
            <person name="Pelletier E."/>
            <person name="Niang G."/>
            <person name="Scheremetjew M."/>
            <person name="Finn R."/>
            <person name="Kale V."/>
            <person name="Holt S."/>
            <person name="Cochrane G."/>
            <person name="Meng A."/>
            <person name="Brown T."/>
            <person name="Cohen L."/>
        </authorList>
    </citation>
    <scope>NUCLEOTIDE SEQUENCE</scope>
    <source>
        <strain evidence="8">CCMP3107</strain>
    </source>
</reference>
<accession>A0A6V1KF69</accession>
<keyword evidence="2" id="KW-1003">Cell membrane</keyword>
<dbReference type="PANTHER" id="PTHR30506:SF3">
    <property type="entry name" value="UPF0126 INNER MEMBRANE PROTEIN YADS-RELATED"/>
    <property type="match status" value="1"/>
</dbReference>
<evidence type="ECO:0000259" key="7">
    <source>
        <dbReference type="Pfam" id="PF03458"/>
    </source>
</evidence>
<feature type="domain" description="Glycine transporter" evidence="7">
    <location>
        <begin position="100"/>
        <end position="172"/>
    </location>
</feature>
<dbReference type="EMBL" id="HBIU01038274">
    <property type="protein sequence ID" value="CAE0638726.1"/>
    <property type="molecule type" value="Transcribed_RNA"/>
</dbReference>
<keyword evidence="5 6" id="KW-0472">Membrane</keyword>
<evidence type="ECO:0000256" key="4">
    <source>
        <dbReference type="ARBA" id="ARBA00022989"/>
    </source>
</evidence>
<dbReference type="GO" id="GO:0005886">
    <property type="term" value="C:plasma membrane"/>
    <property type="evidence" value="ECO:0007669"/>
    <property type="project" value="UniProtKB-SubCell"/>
</dbReference>
<feature type="transmembrane region" description="Helical" evidence="6">
    <location>
        <begin position="187"/>
        <end position="205"/>
    </location>
</feature>
<feature type="domain" description="Glycine transporter" evidence="7">
    <location>
        <begin position="191"/>
        <end position="264"/>
    </location>
</feature>
<evidence type="ECO:0000313" key="9">
    <source>
        <dbReference type="EMBL" id="CAE0638727.1"/>
    </source>
</evidence>